<dbReference type="InterPro" id="IPR007325">
    <property type="entry name" value="KFase/CYL"/>
</dbReference>
<evidence type="ECO:0000313" key="2">
    <source>
        <dbReference type="EMBL" id="GIY54251.1"/>
    </source>
</evidence>
<dbReference type="SUPFAM" id="SSF102198">
    <property type="entry name" value="Putative cyclase"/>
    <property type="match status" value="1"/>
</dbReference>
<protein>
    <recommendedName>
        <fullName evidence="4">Cyclase</fullName>
    </recommendedName>
</protein>
<dbReference type="Proteomes" id="UP001054837">
    <property type="component" value="Unassembled WGS sequence"/>
</dbReference>
<dbReference type="EMBL" id="BPLQ01010895">
    <property type="protein sequence ID" value="GIY54251.1"/>
    <property type="molecule type" value="Genomic_DNA"/>
</dbReference>
<keyword evidence="3" id="KW-1185">Reference proteome</keyword>
<evidence type="ECO:0000313" key="3">
    <source>
        <dbReference type="Proteomes" id="UP001054837"/>
    </source>
</evidence>
<dbReference type="InterPro" id="IPR037175">
    <property type="entry name" value="KFase_sf"/>
</dbReference>
<gene>
    <name evidence="2" type="primary">AVEN_161663_1</name>
    <name evidence="2" type="ORF">CDAR_172091</name>
</gene>
<dbReference type="PANTHER" id="PTHR31118:SF12">
    <property type="entry name" value="CYCLASE-LIKE PROTEIN 2"/>
    <property type="match status" value="1"/>
</dbReference>
<dbReference type="GO" id="GO:0004061">
    <property type="term" value="F:arylformamidase activity"/>
    <property type="evidence" value="ECO:0007669"/>
    <property type="project" value="InterPro"/>
</dbReference>
<organism evidence="2 3">
    <name type="scientific">Caerostris darwini</name>
    <dbReference type="NCBI Taxonomy" id="1538125"/>
    <lineage>
        <taxon>Eukaryota</taxon>
        <taxon>Metazoa</taxon>
        <taxon>Ecdysozoa</taxon>
        <taxon>Arthropoda</taxon>
        <taxon>Chelicerata</taxon>
        <taxon>Arachnida</taxon>
        <taxon>Araneae</taxon>
        <taxon>Araneomorphae</taxon>
        <taxon>Entelegynae</taxon>
        <taxon>Araneoidea</taxon>
        <taxon>Araneidae</taxon>
        <taxon>Caerostris</taxon>
    </lineage>
</organism>
<proteinExistence type="inferred from homology"/>
<dbReference type="Pfam" id="PF04199">
    <property type="entry name" value="Cyclase"/>
    <property type="match status" value="1"/>
</dbReference>
<sequence length="206" mass="22416">MLGEDYSASVHLGTHMDAPAHFDPNGTAVDKIPIRHFVAPAAVIDITAKAELDPDCGATVEDLLHWERLTGQSLNQTIVLLKSGWGQKWNNMTAYIGSTEADINKMHFPGFSEESARWLVENRNVYGIGSETISFDRGAANTFPAHQIFLGHGIFGLENVANLDKIPIYGAKLYVMPMKIGKGSGAPTRVIAVFPNVIFSNSSSEM</sequence>
<dbReference type="PANTHER" id="PTHR31118">
    <property type="entry name" value="CYCLASE-LIKE PROTEIN 2"/>
    <property type="match status" value="1"/>
</dbReference>
<comment type="similarity">
    <text evidence="1">Belongs to the Cyclase 1 superfamily.</text>
</comment>
<dbReference type="AlphaFoldDB" id="A0AAV4U909"/>
<reference evidence="2 3" key="1">
    <citation type="submission" date="2021-06" db="EMBL/GenBank/DDBJ databases">
        <title>Caerostris darwini draft genome.</title>
        <authorList>
            <person name="Kono N."/>
            <person name="Arakawa K."/>
        </authorList>
    </citation>
    <scope>NUCLEOTIDE SEQUENCE [LARGE SCALE GENOMIC DNA]</scope>
</reference>
<comment type="caution">
    <text evidence="2">The sequence shown here is derived from an EMBL/GenBank/DDBJ whole genome shotgun (WGS) entry which is preliminary data.</text>
</comment>
<dbReference type="GO" id="GO:0019441">
    <property type="term" value="P:L-tryptophan catabolic process to kynurenine"/>
    <property type="evidence" value="ECO:0007669"/>
    <property type="project" value="InterPro"/>
</dbReference>
<accession>A0AAV4U909</accession>
<evidence type="ECO:0000256" key="1">
    <source>
        <dbReference type="ARBA" id="ARBA00007865"/>
    </source>
</evidence>
<name>A0AAV4U909_9ARAC</name>
<evidence type="ECO:0008006" key="4">
    <source>
        <dbReference type="Google" id="ProtNLM"/>
    </source>
</evidence>
<dbReference type="Gene3D" id="3.50.30.50">
    <property type="entry name" value="Putative cyclase"/>
    <property type="match status" value="1"/>
</dbReference>